<evidence type="ECO:0000259" key="4">
    <source>
        <dbReference type="Pfam" id="PF25317"/>
    </source>
</evidence>
<dbReference type="PANTHER" id="PTHR43022">
    <property type="entry name" value="PROTEIN SMF"/>
    <property type="match status" value="1"/>
</dbReference>
<comment type="similarity">
    <text evidence="1">Belongs to the DprA/Smf family.</text>
</comment>
<dbReference type="AlphaFoldDB" id="A0A076LIR3"/>
<accession>A0A076LIR3</accession>
<dbReference type="KEGG" id="ete:ETEE_1424"/>
<organism evidence="5 6">
    <name type="scientific">Edwardsiella anguillarum ET080813</name>
    <dbReference type="NCBI Taxonomy" id="667120"/>
    <lineage>
        <taxon>Bacteria</taxon>
        <taxon>Pseudomonadati</taxon>
        <taxon>Pseudomonadota</taxon>
        <taxon>Gammaproteobacteria</taxon>
        <taxon>Enterobacterales</taxon>
        <taxon>Hafniaceae</taxon>
        <taxon>Edwardsiella</taxon>
    </lineage>
</organism>
<evidence type="ECO:0000256" key="1">
    <source>
        <dbReference type="ARBA" id="ARBA00006525"/>
    </source>
</evidence>
<evidence type="ECO:0000259" key="2">
    <source>
        <dbReference type="Pfam" id="PF02481"/>
    </source>
</evidence>
<dbReference type="InterPro" id="IPR003488">
    <property type="entry name" value="DprA"/>
</dbReference>
<dbReference type="InterPro" id="IPR036388">
    <property type="entry name" value="WH-like_DNA-bd_sf"/>
</dbReference>
<dbReference type="InterPro" id="IPR041614">
    <property type="entry name" value="DprA_WH"/>
</dbReference>
<dbReference type="Gene3D" id="3.40.50.450">
    <property type="match status" value="1"/>
</dbReference>
<evidence type="ECO:0000313" key="5">
    <source>
        <dbReference type="EMBL" id="AIJ07876.1"/>
    </source>
</evidence>
<dbReference type="HOGENOM" id="CLU_029601_0_3_6"/>
<dbReference type="SUPFAM" id="SSF102405">
    <property type="entry name" value="MCP/YpsA-like"/>
    <property type="match status" value="1"/>
</dbReference>
<feature type="domain" description="Smf/DprA SAM" evidence="4">
    <location>
        <begin position="1"/>
        <end position="53"/>
    </location>
</feature>
<evidence type="ECO:0000313" key="6">
    <source>
        <dbReference type="Proteomes" id="UP000028681"/>
    </source>
</evidence>
<gene>
    <name evidence="5" type="ORF">ETEE_1424</name>
</gene>
<proteinExistence type="inferred from homology"/>
<name>A0A076LIR3_9GAMM</name>
<reference evidence="5 6" key="1">
    <citation type="journal article" date="2012" name="PLoS ONE">
        <title>Edwardsiella comparative phylogenomics reveal the new intra/inter-species taxonomic relationships, virulence evolution and niche adaptation mechanisms.</title>
        <authorList>
            <person name="Yang M."/>
            <person name="Lv Y."/>
            <person name="Xiao J."/>
            <person name="Wu H."/>
            <person name="Zheng H."/>
            <person name="Liu Q."/>
            <person name="Zhang Y."/>
            <person name="Wang Q."/>
        </authorList>
    </citation>
    <scope>NUCLEOTIDE SEQUENCE [LARGE SCALE GENOMIC DNA]</scope>
    <source>
        <strain evidence="6">080813</strain>
    </source>
</reference>
<protein>
    <submittedName>
        <fullName evidence="5">Uncharacterized protein</fullName>
    </submittedName>
</protein>
<dbReference type="InterPro" id="IPR057666">
    <property type="entry name" value="DrpA_SLOG"/>
</dbReference>
<dbReference type="Gene3D" id="1.10.10.10">
    <property type="entry name" value="Winged helix-like DNA-binding domain superfamily/Winged helix DNA-binding domain"/>
    <property type="match status" value="1"/>
</dbReference>
<dbReference type="GO" id="GO:0009294">
    <property type="term" value="P:DNA-mediated transformation"/>
    <property type="evidence" value="ECO:0007669"/>
    <property type="project" value="InterPro"/>
</dbReference>
<dbReference type="RefSeq" id="WP_034165750.1">
    <property type="nucleotide sequence ID" value="NZ_CP006664.1"/>
</dbReference>
<dbReference type="Proteomes" id="UP000028681">
    <property type="component" value="Chromosome"/>
</dbReference>
<evidence type="ECO:0000259" key="3">
    <source>
        <dbReference type="Pfam" id="PF17782"/>
    </source>
</evidence>
<dbReference type="NCBIfam" id="TIGR00732">
    <property type="entry name" value="dprA"/>
    <property type="match status" value="1"/>
</dbReference>
<feature type="domain" description="DprA winged helix" evidence="3">
    <location>
        <begin position="306"/>
        <end position="353"/>
    </location>
</feature>
<dbReference type="Pfam" id="PF25317">
    <property type="entry name" value="SAM_SMF"/>
    <property type="match status" value="1"/>
</dbReference>
<dbReference type="Pfam" id="PF17782">
    <property type="entry name" value="WHD_DprA"/>
    <property type="match status" value="1"/>
</dbReference>
<feature type="domain" description="Smf/DprA SLOG" evidence="2">
    <location>
        <begin position="71"/>
        <end position="280"/>
    </location>
</feature>
<dbReference type="EMBL" id="CP006664">
    <property type="protein sequence ID" value="AIJ07876.1"/>
    <property type="molecule type" value="Genomic_DNA"/>
</dbReference>
<dbReference type="GeneID" id="33939051"/>
<dbReference type="InterPro" id="IPR057338">
    <property type="entry name" value="DprA_SAM"/>
</dbReference>
<dbReference type="PANTHER" id="PTHR43022:SF1">
    <property type="entry name" value="PROTEIN SMF"/>
    <property type="match status" value="1"/>
</dbReference>
<sequence>MEGHEIWLRLAQVRGLGAPHIVNAAKILAQQGVSAQGMASGGLTSAQQRQFHGATGIAEALAWLDGGRGGMLTLADGAYPDRLRQIAGAPALLFVCGDPHLLSTAALAIVGSRAPSRYGDSQASFFARVLAASGLTIVSGLALGIDGLAHRGALSAQGKTIAVLGSGPDCVAPRTHRWLAQAILEADGALVSEFFPGTEARPAYFPQRNRIISGLSLGVLVVEATLRSGSLITARLALDQGREVFAIPGSLDSPQSAGCHWLIQQGASLITAPADILEQLNSPLHWLAPLTEGNISAGEDDAQLPFAEVLANVGDEVTTVDAVAERIGRSVPDVAVALLELELAGWIKVVSGGYVRVKRAGHVRCTHVSV</sequence>
<dbReference type="Pfam" id="PF02481">
    <property type="entry name" value="DNA_processg_A"/>
    <property type="match status" value="1"/>
</dbReference>